<feature type="transmembrane region" description="Helical" evidence="1">
    <location>
        <begin position="5"/>
        <end position="21"/>
    </location>
</feature>
<feature type="transmembrane region" description="Helical" evidence="1">
    <location>
        <begin position="27"/>
        <end position="44"/>
    </location>
</feature>
<name>A0A6C0KTY2_9ZZZZ</name>
<dbReference type="AlphaFoldDB" id="A0A6C0KTY2"/>
<proteinExistence type="predicted"/>
<keyword evidence="1" id="KW-1133">Transmembrane helix</keyword>
<keyword evidence="1" id="KW-0472">Membrane</keyword>
<protein>
    <submittedName>
        <fullName evidence="2">Uncharacterized protein</fullName>
    </submittedName>
</protein>
<accession>A0A6C0KTY2</accession>
<keyword evidence="1" id="KW-0812">Transmembrane</keyword>
<sequence length="206" mass="23184">MKIETVIIILLLFTFLLALYLKKFLGAFFIILLLILYCGYLYYASTIKENFQFFFRDDDENVAHRPEIYCGDAAALPTSYDVMGTRYRCLQKGVGTGMMLPNYRRDEFLARPRPPPGERIYCGNAAALPAGYARFGLKSQCLKKGVGIGLAMTPAKRAAAQARARRPPGKKELMDLAERFGVTTGDKTRNETLEAIADKLERMTML</sequence>
<dbReference type="EMBL" id="MN740962">
    <property type="protein sequence ID" value="QHU20147.1"/>
    <property type="molecule type" value="Genomic_DNA"/>
</dbReference>
<evidence type="ECO:0000313" key="2">
    <source>
        <dbReference type="EMBL" id="QHU20147.1"/>
    </source>
</evidence>
<organism evidence="2">
    <name type="scientific">viral metagenome</name>
    <dbReference type="NCBI Taxonomy" id="1070528"/>
    <lineage>
        <taxon>unclassified sequences</taxon>
        <taxon>metagenomes</taxon>
        <taxon>organismal metagenomes</taxon>
    </lineage>
</organism>
<reference evidence="2" key="1">
    <citation type="journal article" date="2020" name="Nature">
        <title>Giant virus diversity and host interactions through global metagenomics.</title>
        <authorList>
            <person name="Schulz F."/>
            <person name="Roux S."/>
            <person name="Paez-Espino D."/>
            <person name="Jungbluth S."/>
            <person name="Walsh D.A."/>
            <person name="Denef V.J."/>
            <person name="McMahon K.D."/>
            <person name="Konstantinidis K.T."/>
            <person name="Eloe-Fadrosh E.A."/>
            <person name="Kyrpides N.C."/>
            <person name="Woyke T."/>
        </authorList>
    </citation>
    <scope>NUCLEOTIDE SEQUENCE</scope>
    <source>
        <strain evidence="2">GVMAG-S-3300013014-136</strain>
    </source>
</reference>
<evidence type="ECO:0000256" key="1">
    <source>
        <dbReference type="SAM" id="Phobius"/>
    </source>
</evidence>